<reference evidence="7 9" key="2">
    <citation type="submission" date="2019-08" db="EMBL/GenBank/DDBJ databases">
        <title>Whole genome analysis of cultivated E. coli strains isolated from CD patients and healthy donors.</title>
        <authorList>
            <person name="Siniagina M.N."/>
            <person name="Markelova M.I."/>
            <person name="Laikov A.V."/>
            <person name="Boulygina E.A."/>
            <person name="Khusnutdinova D.R."/>
            <person name="Kharchenko A."/>
            <person name="Grigoryeva T.V."/>
        </authorList>
    </citation>
    <scope>NUCLEOTIDE SEQUENCE [LARGE SCALE GENOMIC DNA]</scope>
    <source>
        <strain evidence="7 9">1_45_11</strain>
    </source>
</reference>
<dbReference type="PANTHER" id="PTHR23073">
    <property type="entry name" value="26S PROTEASOME REGULATORY SUBUNIT"/>
    <property type="match status" value="1"/>
</dbReference>
<dbReference type="PROSITE" id="PS00674">
    <property type="entry name" value="AAA"/>
    <property type="match status" value="1"/>
</dbReference>
<evidence type="ECO:0000256" key="2">
    <source>
        <dbReference type="ARBA" id="ARBA00022741"/>
    </source>
</evidence>
<dbReference type="InterPro" id="IPR050221">
    <property type="entry name" value="26S_Proteasome_ATPase"/>
</dbReference>
<dbReference type="InterPro" id="IPR003593">
    <property type="entry name" value="AAA+_ATPase"/>
</dbReference>
<keyword evidence="3 4" id="KW-0067">ATP-binding</keyword>
<evidence type="ECO:0000313" key="8">
    <source>
        <dbReference type="Proteomes" id="UP000264870"/>
    </source>
</evidence>
<evidence type="ECO:0000313" key="9">
    <source>
        <dbReference type="Proteomes" id="UP000321295"/>
    </source>
</evidence>
<dbReference type="InterPro" id="IPR003960">
    <property type="entry name" value="ATPase_AAA_CS"/>
</dbReference>
<keyword evidence="2 4" id="KW-0547">Nucleotide-binding</keyword>
<sequence length="381" mass="42924">MTTNEILSQLISLGLKGDKVAFVRQASKLARSYDSMGLPELASAIRGSIQDKNTFNLQKVSRSTSPIFERLDTLPVDKETKFDLADVTQPSSEIQLPLLKDSTLKKIKEFLTFTERAKELKDAGLGVTSSMILYGPPGCGKTLTSKYIASCLNLPLLTARCDSLVSSYLGSTSKNIRQLFEYASKAPCVLFLDELDSLAKARDDQHELGELKRVVVSLLQNIDNLPEETILIAASNHENLLDSAVWRRFEYRISIGLPDFEVRKQLFEQYSNIKATYDDFVDDLAEISSGLNCSFIEQCCLRSERHALVYNNKQIDTRFLVEAILEAKGVTFDEEDNLLIKIVTTLREYNPKRFTIRKIAKILGLSNAKVSRLTKNYREIL</sequence>
<comment type="similarity">
    <text evidence="1 4">Belongs to the AAA ATPase family.</text>
</comment>
<dbReference type="SMART" id="SM00382">
    <property type="entry name" value="AAA"/>
    <property type="match status" value="1"/>
</dbReference>
<evidence type="ECO:0000313" key="7">
    <source>
        <dbReference type="EMBL" id="TXQ30040.1"/>
    </source>
</evidence>
<comment type="caution">
    <text evidence="7">The sequence shown here is derived from an EMBL/GenBank/DDBJ whole genome shotgun (WGS) entry which is preliminary data.</text>
</comment>
<dbReference type="InterPro" id="IPR027417">
    <property type="entry name" value="P-loop_NTPase"/>
</dbReference>
<dbReference type="Pfam" id="PF00004">
    <property type="entry name" value="AAA"/>
    <property type="match status" value="1"/>
</dbReference>
<evidence type="ECO:0000256" key="4">
    <source>
        <dbReference type="RuleBase" id="RU003651"/>
    </source>
</evidence>
<dbReference type="Gene3D" id="3.40.50.300">
    <property type="entry name" value="P-loop containing nucleotide triphosphate hydrolases"/>
    <property type="match status" value="1"/>
</dbReference>
<dbReference type="InterPro" id="IPR003959">
    <property type="entry name" value="ATPase_AAA_core"/>
</dbReference>
<evidence type="ECO:0000259" key="5">
    <source>
        <dbReference type="SMART" id="SM00382"/>
    </source>
</evidence>
<dbReference type="Proteomes" id="UP000264870">
    <property type="component" value="Unassembled WGS sequence"/>
</dbReference>
<organism evidence="7 9">
    <name type="scientific">Escherichia coli</name>
    <dbReference type="NCBI Taxonomy" id="562"/>
    <lineage>
        <taxon>Bacteria</taxon>
        <taxon>Pseudomonadati</taxon>
        <taxon>Pseudomonadota</taxon>
        <taxon>Gammaproteobacteria</taxon>
        <taxon>Enterobacterales</taxon>
        <taxon>Enterobacteriaceae</taxon>
        <taxon>Escherichia</taxon>
    </lineage>
</organism>
<dbReference type="RefSeq" id="WP_000210436.1">
    <property type="nucleotide sequence ID" value="NZ_AP022362.1"/>
</dbReference>
<gene>
    <name evidence="6" type="ORF">CG702_09460</name>
    <name evidence="7" type="ORF">FV293_23630</name>
</gene>
<dbReference type="EMBL" id="NNAK01000017">
    <property type="protein sequence ID" value="OZP03431.1"/>
    <property type="molecule type" value="Genomic_DNA"/>
</dbReference>
<dbReference type="EMBL" id="VRXD01000046">
    <property type="protein sequence ID" value="TXQ30040.1"/>
    <property type="molecule type" value="Genomic_DNA"/>
</dbReference>
<dbReference type="Proteomes" id="UP000321295">
    <property type="component" value="Unassembled WGS sequence"/>
</dbReference>
<dbReference type="GO" id="GO:0005524">
    <property type="term" value="F:ATP binding"/>
    <property type="evidence" value="ECO:0007669"/>
    <property type="project" value="UniProtKB-KW"/>
</dbReference>
<name>A0A5C8XWS5_ECOLX</name>
<reference evidence="6 8" key="1">
    <citation type="submission" date="2017-07" db="EMBL/GenBank/DDBJ databases">
        <authorList>
            <person name="Zhi S."/>
            <person name="Banting G."/>
            <person name="Neumann N."/>
        </authorList>
    </citation>
    <scope>NUCLEOTIDE SEQUENCE [LARGE SCALE GENOMIC DNA]</scope>
    <source>
        <strain evidence="6 8">WW41</strain>
    </source>
</reference>
<evidence type="ECO:0000256" key="1">
    <source>
        <dbReference type="ARBA" id="ARBA00006914"/>
    </source>
</evidence>
<accession>A0A5C8XWS5</accession>
<protein>
    <submittedName>
        <fullName evidence="7">ATP-binding protein</fullName>
    </submittedName>
</protein>
<proteinExistence type="inferred from homology"/>
<feature type="domain" description="AAA+ ATPase" evidence="5">
    <location>
        <begin position="127"/>
        <end position="259"/>
    </location>
</feature>
<evidence type="ECO:0000256" key="3">
    <source>
        <dbReference type="ARBA" id="ARBA00022840"/>
    </source>
</evidence>
<dbReference type="GO" id="GO:0016887">
    <property type="term" value="F:ATP hydrolysis activity"/>
    <property type="evidence" value="ECO:0007669"/>
    <property type="project" value="InterPro"/>
</dbReference>
<dbReference type="CDD" id="cd19481">
    <property type="entry name" value="RecA-like_protease"/>
    <property type="match status" value="1"/>
</dbReference>
<evidence type="ECO:0000313" key="6">
    <source>
        <dbReference type="EMBL" id="OZP03431.1"/>
    </source>
</evidence>
<dbReference type="SUPFAM" id="SSF52540">
    <property type="entry name" value="P-loop containing nucleoside triphosphate hydrolases"/>
    <property type="match status" value="1"/>
</dbReference>
<dbReference type="AlphaFoldDB" id="A0A5C8XWS5"/>